<keyword evidence="9" id="KW-0963">Cytoplasm</keyword>
<evidence type="ECO:0000256" key="2">
    <source>
        <dbReference type="ARBA" id="ARBA00004245"/>
    </source>
</evidence>
<evidence type="ECO:0000259" key="19">
    <source>
        <dbReference type="SMART" id="SM00736"/>
    </source>
</evidence>
<dbReference type="Ensembl" id="ENSLLTT00000024075.1">
    <property type="protein sequence ID" value="ENSLLTP00000023222.1"/>
    <property type="gene ID" value="ENSLLTG00000017161.1"/>
</dbReference>
<dbReference type="GO" id="GO:0005856">
    <property type="term" value="C:cytoskeleton"/>
    <property type="evidence" value="ECO:0007669"/>
    <property type="project" value="UniProtKB-SubCell"/>
</dbReference>
<proteinExistence type="inferred from homology"/>
<evidence type="ECO:0000256" key="3">
    <source>
        <dbReference type="ARBA" id="ARBA00004279"/>
    </source>
</evidence>
<evidence type="ECO:0000256" key="10">
    <source>
        <dbReference type="ARBA" id="ARBA00022692"/>
    </source>
</evidence>
<dbReference type="InterPro" id="IPR006644">
    <property type="entry name" value="Cadg"/>
</dbReference>
<keyword evidence="11" id="KW-0832">Ubl conjugation</keyword>
<feature type="transmembrane region" description="Helical" evidence="18">
    <location>
        <begin position="130"/>
        <end position="154"/>
    </location>
</feature>
<protein>
    <recommendedName>
        <fullName evidence="7">Epsilon-sarcoglycan</fullName>
    </recommendedName>
</protein>
<dbReference type="GO" id="GO:0005794">
    <property type="term" value="C:Golgi apparatus"/>
    <property type="evidence" value="ECO:0007669"/>
    <property type="project" value="UniProtKB-SubCell"/>
</dbReference>
<dbReference type="PANTHER" id="PTHR10132:SF17">
    <property type="entry name" value="EPSILON-SARCOGLYCAN"/>
    <property type="match status" value="1"/>
</dbReference>
<evidence type="ECO:0000256" key="18">
    <source>
        <dbReference type="SAM" id="Phobius"/>
    </source>
</evidence>
<organism evidence="20 21">
    <name type="scientific">Laticauda laticaudata</name>
    <name type="common">Blue-ringed sea krait</name>
    <name type="synonym">Blue-lipped sea krait</name>
    <dbReference type="NCBI Taxonomy" id="8630"/>
    <lineage>
        <taxon>Eukaryota</taxon>
        <taxon>Metazoa</taxon>
        <taxon>Chordata</taxon>
        <taxon>Craniata</taxon>
        <taxon>Vertebrata</taxon>
        <taxon>Euteleostomi</taxon>
        <taxon>Lepidosauria</taxon>
        <taxon>Squamata</taxon>
        <taxon>Bifurcata</taxon>
        <taxon>Unidentata</taxon>
        <taxon>Episquamata</taxon>
        <taxon>Toxicofera</taxon>
        <taxon>Serpentes</taxon>
        <taxon>Colubroidea</taxon>
        <taxon>Elapidae</taxon>
        <taxon>Laticaudinae</taxon>
        <taxon>Laticauda</taxon>
    </lineage>
</organism>
<keyword evidence="16" id="KW-0206">Cytoskeleton</keyword>
<dbReference type="SMART" id="SM00736">
    <property type="entry name" value="CADG"/>
    <property type="match status" value="1"/>
</dbReference>
<keyword evidence="15" id="KW-0325">Glycoprotein</keyword>
<keyword evidence="13" id="KW-0333">Golgi apparatus</keyword>
<dbReference type="InterPro" id="IPR048346">
    <property type="entry name" value="Sarcoglycan_N"/>
</dbReference>
<accession>A0A8C5SW16</accession>
<evidence type="ECO:0000256" key="4">
    <source>
        <dbReference type="ARBA" id="ARBA00004513"/>
    </source>
</evidence>
<comment type="function">
    <text evidence="1">Component of the sarcoglycan complex, a subcomplex of the dystrophin-glycoprotein complex which forms a link between the F-actin cytoskeleton and the extracellular matrix.</text>
</comment>
<evidence type="ECO:0000256" key="5">
    <source>
        <dbReference type="ARBA" id="ARBA00004555"/>
    </source>
</evidence>
<keyword evidence="14 18" id="KW-0472">Membrane</keyword>
<evidence type="ECO:0000256" key="14">
    <source>
        <dbReference type="ARBA" id="ARBA00023136"/>
    </source>
</evidence>
<dbReference type="Pfam" id="PF05510">
    <property type="entry name" value="Sarcoglycan_2"/>
    <property type="match status" value="1"/>
</dbReference>
<reference evidence="20" key="2">
    <citation type="submission" date="2025-09" db="UniProtKB">
        <authorList>
            <consortium name="Ensembl"/>
        </authorList>
    </citation>
    <scope>IDENTIFICATION</scope>
</reference>
<keyword evidence="21" id="KW-1185">Reference proteome</keyword>
<reference evidence="20" key="1">
    <citation type="submission" date="2025-08" db="UniProtKB">
        <authorList>
            <consortium name="Ensembl"/>
        </authorList>
    </citation>
    <scope>IDENTIFICATION</scope>
</reference>
<comment type="similarity">
    <text evidence="6">Belongs to the sarcoglycan alpha/epsilon family.</text>
</comment>
<evidence type="ECO:0000256" key="17">
    <source>
        <dbReference type="ARBA" id="ARBA00023273"/>
    </source>
</evidence>
<evidence type="ECO:0000256" key="9">
    <source>
        <dbReference type="ARBA" id="ARBA00022490"/>
    </source>
</evidence>
<evidence type="ECO:0000256" key="16">
    <source>
        <dbReference type="ARBA" id="ARBA00023212"/>
    </source>
</evidence>
<keyword evidence="17" id="KW-0966">Cell projection</keyword>
<dbReference type="InterPro" id="IPR008908">
    <property type="entry name" value="Sarcoglycan_alpha/epsilon"/>
</dbReference>
<keyword evidence="12 18" id="KW-1133">Transmembrane helix</keyword>
<evidence type="ECO:0000256" key="1">
    <source>
        <dbReference type="ARBA" id="ARBA00002860"/>
    </source>
</evidence>
<evidence type="ECO:0000313" key="21">
    <source>
        <dbReference type="Proteomes" id="UP000694406"/>
    </source>
</evidence>
<sequence>MITIFHGSIFSCCVLFSCFPVYTILSKVHSERNVYPSAGVLFVHVLEREYFKGEFPPYSKHGEINNDPITFNTNLMGYPDRPGWLRYIQRTPYSDGVLYGSPTVENMGKPTIIEITAYNRRTFETARHNLIINIMSAEGMSSRIISAFWMIQLINNMNRFKLY</sequence>
<evidence type="ECO:0000256" key="13">
    <source>
        <dbReference type="ARBA" id="ARBA00023034"/>
    </source>
</evidence>
<dbReference type="GO" id="GO:0016012">
    <property type="term" value="C:sarcoglycan complex"/>
    <property type="evidence" value="ECO:0007669"/>
    <property type="project" value="InterPro"/>
</dbReference>
<keyword evidence="8" id="KW-1003">Cell membrane</keyword>
<dbReference type="Proteomes" id="UP000694406">
    <property type="component" value="Unplaced"/>
</dbReference>
<name>A0A8C5SW16_LATLA</name>
<dbReference type="GO" id="GO:0030425">
    <property type="term" value="C:dendrite"/>
    <property type="evidence" value="ECO:0007669"/>
    <property type="project" value="UniProtKB-SubCell"/>
</dbReference>
<evidence type="ECO:0000256" key="15">
    <source>
        <dbReference type="ARBA" id="ARBA00023180"/>
    </source>
</evidence>
<evidence type="ECO:0000256" key="7">
    <source>
        <dbReference type="ARBA" id="ARBA00019887"/>
    </source>
</evidence>
<keyword evidence="10 18" id="KW-0812">Transmembrane</keyword>
<dbReference type="GO" id="GO:0042383">
    <property type="term" value="C:sarcolemma"/>
    <property type="evidence" value="ECO:0007669"/>
    <property type="project" value="UniProtKB-SubCell"/>
</dbReference>
<feature type="domain" description="Dystroglycan-type cadherin-like" evidence="19">
    <location>
        <begin position="33"/>
        <end position="141"/>
    </location>
</feature>
<dbReference type="GeneTree" id="ENSGT00390000005672"/>
<dbReference type="PANTHER" id="PTHR10132">
    <property type="entry name" value="ALPHA-/EPSILON-SARCOGLYCAN FAMILY MEMBER"/>
    <property type="match status" value="1"/>
</dbReference>
<evidence type="ECO:0000256" key="8">
    <source>
        <dbReference type="ARBA" id="ARBA00022475"/>
    </source>
</evidence>
<evidence type="ECO:0000256" key="11">
    <source>
        <dbReference type="ARBA" id="ARBA00022843"/>
    </source>
</evidence>
<evidence type="ECO:0000256" key="12">
    <source>
        <dbReference type="ARBA" id="ARBA00022989"/>
    </source>
</evidence>
<dbReference type="AlphaFoldDB" id="A0A8C5SW16"/>
<evidence type="ECO:0000256" key="6">
    <source>
        <dbReference type="ARBA" id="ARBA00007721"/>
    </source>
</evidence>
<feature type="transmembrane region" description="Helical" evidence="18">
    <location>
        <begin position="6"/>
        <end position="25"/>
    </location>
</feature>
<comment type="subcellular location">
    <subcellularLocation>
        <location evidence="4">Cell membrane</location>
        <location evidence="4">Sarcolemma</location>
        <topology evidence="4">Single-pass membrane protein</topology>
    </subcellularLocation>
    <subcellularLocation>
        <location evidence="3">Cell projection</location>
        <location evidence="3">Dendrite</location>
    </subcellularLocation>
    <subcellularLocation>
        <location evidence="2">Cytoplasm</location>
        <location evidence="2">Cytoskeleton</location>
    </subcellularLocation>
    <subcellularLocation>
        <location evidence="5">Golgi apparatus</location>
    </subcellularLocation>
</comment>
<evidence type="ECO:0000313" key="20">
    <source>
        <dbReference type="Ensembl" id="ENSLLTP00000023222.1"/>
    </source>
</evidence>